<evidence type="ECO:0000259" key="7">
    <source>
        <dbReference type="SMART" id="SM00829"/>
    </source>
</evidence>
<dbReference type="Proteomes" id="UP000567293">
    <property type="component" value="Unassembled WGS sequence"/>
</dbReference>
<sequence>MKAAVVPAVSSSWQIKDVPQPQLGPGQVLVKMQASGICYTDVHQTLGHLPGPFPRILGHEPVGEIVAVAPDVTTRKIGDRVGSAWIQATCGRCEWCQRGRKMFCPYMKGTGGDAQGGHAEYMPMNADATYLIPDNVSYEQAAPIFCAGYTVYSGLRWADPQPHERVAVLGIGGLGHLAIQYAKAAGFETIAVSHSPDKDKMIRGLGADEIVRDGKGLAAAGGADVILSTSNSTKSMVDSIQGLHPDGRLVTMGADAEPLSISLMDLIAKRIQIIGSQQNGPEYLYEALDYVALGKVKAIVETYPLAEAAKAYQRVAEGKARFRAVLTM</sequence>
<dbReference type="GO" id="GO:0005737">
    <property type="term" value="C:cytoplasm"/>
    <property type="evidence" value="ECO:0007669"/>
    <property type="project" value="TreeGrafter"/>
</dbReference>
<dbReference type="SMART" id="SM00829">
    <property type="entry name" value="PKS_ER"/>
    <property type="match status" value="1"/>
</dbReference>
<dbReference type="Gene3D" id="3.40.50.720">
    <property type="entry name" value="NAD(P)-binding Rossmann-like Domain"/>
    <property type="match status" value="1"/>
</dbReference>
<dbReference type="PANTHER" id="PTHR42940">
    <property type="entry name" value="ALCOHOL DEHYDROGENASE 1-RELATED"/>
    <property type="match status" value="1"/>
</dbReference>
<dbReference type="InterPro" id="IPR013154">
    <property type="entry name" value="ADH-like_N"/>
</dbReference>
<protein>
    <submittedName>
        <fullName evidence="8">Alcohol dehydrogenase catalytic domain-containing protein</fullName>
    </submittedName>
</protein>
<name>A0A7V8SZK0_9BACT</name>
<evidence type="ECO:0000313" key="9">
    <source>
        <dbReference type="Proteomes" id="UP000567293"/>
    </source>
</evidence>
<dbReference type="SUPFAM" id="SSF50129">
    <property type="entry name" value="GroES-like"/>
    <property type="match status" value="1"/>
</dbReference>
<comment type="similarity">
    <text evidence="2 6">Belongs to the zinc-containing alcohol dehydrogenase family.</text>
</comment>
<accession>A0A7V8SZK0</accession>
<dbReference type="InterPro" id="IPR011032">
    <property type="entry name" value="GroES-like_sf"/>
</dbReference>
<dbReference type="PROSITE" id="PS00059">
    <property type="entry name" value="ADH_ZINC"/>
    <property type="match status" value="1"/>
</dbReference>
<evidence type="ECO:0000256" key="1">
    <source>
        <dbReference type="ARBA" id="ARBA00001947"/>
    </source>
</evidence>
<dbReference type="CDD" id="cd08245">
    <property type="entry name" value="CAD"/>
    <property type="match status" value="1"/>
</dbReference>
<dbReference type="InterPro" id="IPR036291">
    <property type="entry name" value="NAD(P)-bd_dom_sf"/>
</dbReference>
<dbReference type="InterPro" id="IPR020843">
    <property type="entry name" value="ER"/>
</dbReference>
<dbReference type="Gene3D" id="3.90.180.10">
    <property type="entry name" value="Medium-chain alcohol dehydrogenases, catalytic domain"/>
    <property type="match status" value="1"/>
</dbReference>
<feature type="domain" description="Enoyl reductase (ER)" evidence="7">
    <location>
        <begin position="8"/>
        <end position="326"/>
    </location>
</feature>
<evidence type="ECO:0000256" key="3">
    <source>
        <dbReference type="ARBA" id="ARBA00022723"/>
    </source>
</evidence>
<gene>
    <name evidence="8" type="ORF">HRJ53_24700</name>
</gene>
<dbReference type="InterPro" id="IPR002328">
    <property type="entry name" value="ADH_Zn_CS"/>
</dbReference>
<evidence type="ECO:0000256" key="5">
    <source>
        <dbReference type="ARBA" id="ARBA00023002"/>
    </source>
</evidence>
<dbReference type="Pfam" id="PF00107">
    <property type="entry name" value="ADH_zinc_N"/>
    <property type="match status" value="1"/>
</dbReference>
<comment type="cofactor">
    <cofactor evidence="1 6">
        <name>Zn(2+)</name>
        <dbReference type="ChEBI" id="CHEBI:29105"/>
    </cofactor>
</comment>
<proteinExistence type="inferred from homology"/>
<dbReference type="AlphaFoldDB" id="A0A7V8SZK0"/>
<evidence type="ECO:0000313" key="8">
    <source>
        <dbReference type="EMBL" id="MBA0088198.1"/>
    </source>
</evidence>
<dbReference type="PANTHER" id="PTHR42940:SF7">
    <property type="entry name" value="ALCOHOL DEHYDROGENASE-LIKE N-TERMINAL DOMAIN-CONTAINING PROTEIN"/>
    <property type="match status" value="1"/>
</dbReference>
<dbReference type="SUPFAM" id="SSF51735">
    <property type="entry name" value="NAD(P)-binding Rossmann-fold domains"/>
    <property type="match status" value="1"/>
</dbReference>
<dbReference type="GO" id="GO:0004022">
    <property type="term" value="F:alcohol dehydrogenase (NAD+) activity"/>
    <property type="evidence" value="ECO:0007669"/>
    <property type="project" value="TreeGrafter"/>
</dbReference>
<evidence type="ECO:0000256" key="2">
    <source>
        <dbReference type="ARBA" id="ARBA00008072"/>
    </source>
</evidence>
<dbReference type="EMBL" id="JACDQQ010002389">
    <property type="protein sequence ID" value="MBA0088198.1"/>
    <property type="molecule type" value="Genomic_DNA"/>
</dbReference>
<dbReference type="Pfam" id="PF08240">
    <property type="entry name" value="ADH_N"/>
    <property type="match status" value="1"/>
</dbReference>
<keyword evidence="5" id="KW-0560">Oxidoreductase</keyword>
<evidence type="ECO:0000256" key="6">
    <source>
        <dbReference type="RuleBase" id="RU361277"/>
    </source>
</evidence>
<dbReference type="InterPro" id="IPR013149">
    <property type="entry name" value="ADH-like_C"/>
</dbReference>
<keyword evidence="3 6" id="KW-0479">Metal-binding</keyword>
<reference evidence="8" key="1">
    <citation type="submission" date="2020-06" db="EMBL/GenBank/DDBJ databases">
        <title>Legume-microbial interactions unlock mineral nutrients during tropical forest succession.</title>
        <authorList>
            <person name="Epihov D.Z."/>
        </authorList>
    </citation>
    <scope>NUCLEOTIDE SEQUENCE [LARGE SCALE GENOMIC DNA]</scope>
    <source>
        <strain evidence="8">Pan2503</strain>
    </source>
</reference>
<dbReference type="GO" id="GO:0008270">
    <property type="term" value="F:zinc ion binding"/>
    <property type="evidence" value="ECO:0007669"/>
    <property type="project" value="InterPro"/>
</dbReference>
<keyword evidence="9" id="KW-1185">Reference proteome</keyword>
<comment type="caution">
    <text evidence="8">The sequence shown here is derived from an EMBL/GenBank/DDBJ whole genome shotgun (WGS) entry which is preliminary data.</text>
</comment>
<keyword evidence="4 6" id="KW-0862">Zinc</keyword>
<evidence type="ECO:0000256" key="4">
    <source>
        <dbReference type="ARBA" id="ARBA00022833"/>
    </source>
</evidence>
<organism evidence="8 9">
    <name type="scientific">Candidatus Acidiferrum panamense</name>
    <dbReference type="NCBI Taxonomy" id="2741543"/>
    <lineage>
        <taxon>Bacteria</taxon>
        <taxon>Pseudomonadati</taxon>
        <taxon>Acidobacteriota</taxon>
        <taxon>Terriglobia</taxon>
        <taxon>Candidatus Acidiferrales</taxon>
        <taxon>Candidatus Acidiferrum</taxon>
    </lineage>
</organism>